<protein>
    <recommendedName>
        <fullName evidence="8">NADPH--hemoprotein reductase</fullName>
        <ecNumber evidence="8">1.6.2.4</ecNumber>
    </recommendedName>
</protein>
<evidence type="ECO:0000259" key="11">
    <source>
        <dbReference type="PROSITE" id="PS51384"/>
    </source>
</evidence>
<evidence type="ECO:0000256" key="6">
    <source>
        <dbReference type="ARBA" id="ARBA00022857"/>
    </source>
</evidence>
<dbReference type="InterPro" id="IPR001433">
    <property type="entry name" value="OxRdtase_FAD/NAD-bd"/>
</dbReference>
<dbReference type="InterPro" id="IPR003097">
    <property type="entry name" value="CysJ-like_FAD-binding"/>
</dbReference>
<keyword evidence="7" id="KW-0560">Oxidoreductase</keyword>
<dbReference type="EC" id="1.6.2.4" evidence="8"/>
<feature type="non-terminal residue" evidence="12">
    <location>
        <position position="845"/>
    </location>
</feature>
<dbReference type="InterPro" id="IPR001094">
    <property type="entry name" value="Flavdoxin-like"/>
</dbReference>
<dbReference type="Pfam" id="PF00258">
    <property type="entry name" value="Flavodoxin_1"/>
    <property type="match status" value="1"/>
</dbReference>
<keyword evidence="5" id="KW-0274">FAD</keyword>
<feature type="domain" description="FAD-binding FR-type" evidence="11">
    <location>
        <begin position="543"/>
        <end position="775"/>
    </location>
</feature>
<comment type="cofactor">
    <cofactor evidence="2">
        <name>FAD</name>
        <dbReference type="ChEBI" id="CHEBI:57692"/>
    </cofactor>
</comment>
<feature type="region of interest" description="Disordered" evidence="9">
    <location>
        <begin position="248"/>
        <end position="302"/>
    </location>
</feature>
<dbReference type="Proteomes" id="UP000189274">
    <property type="component" value="Unassembled WGS sequence"/>
</dbReference>
<keyword evidence="6" id="KW-0521">NADP</keyword>
<dbReference type="InterPro" id="IPR008254">
    <property type="entry name" value="Flavodoxin/NO_synth"/>
</dbReference>
<dbReference type="Pfam" id="PF00175">
    <property type="entry name" value="NAD_binding_1"/>
    <property type="match status" value="1"/>
</dbReference>
<feature type="compositionally biased region" description="Acidic residues" evidence="9">
    <location>
        <begin position="257"/>
        <end position="290"/>
    </location>
</feature>
<dbReference type="SUPFAM" id="SSF52218">
    <property type="entry name" value="Flavoproteins"/>
    <property type="match status" value="1"/>
</dbReference>
<evidence type="ECO:0000256" key="5">
    <source>
        <dbReference type="ARBA" id="ARBA00022827"/>
    </source>
</evidence>
<comment type="caution">
    <text evidence="12">The sequence shown here is derived from an EMBL/GenBank/DDBJ whole genome shotgun (WGS) entry which is preliminary data.</text>
</comment>
<dbReference type="SUPFAM" id="SSF52343">
    <property type="entry name" value="Ferredoxin reductase-like, C-terminal NADP-linked domain"/>
    <property type="match status" value="1"/>
</dbReference>
<dbReference type="GO" id="GO:0050660">
    <property type="term" value="F:flavin adenine dinucleotide binding"/>
    <property type="evidence" value="ECO:0007669"/>
    <property type="project" value="TreeGrafter"/>
</dbReference>
<dbReference type="Gene3D" id="3.40.50.360">
    <property type="match status" value="1"/>
</dbReference>
<reference evidence="13" key="1">
    <citation type="journal article" date="2017" name="Genome Announc.">
        <title>Genome sequences of Cyberlindnera fabianii 65, Pichia kudriavzevii 129, and Saccharomyces cerevisiae 131 isolated from fermented masau fruits in Zimbabwe.</title>
        <authorList>
            <person name="van Rijswijck I.M.H."/>
            <person name="Derks M.F.L."/>
            <person name="Abee T."/>
            <person name="de Ridder D."/>
            <person name="Smid E.J."/>
        </authorList>
    </citation>
    <scope>NUCLEOTIDE SEQUENCE [LARGE SCALE GENOMIC DNA]</scope>
    <source>
        <strain evidence="13">129</strain>
    </source>
</reference>
<accession>A0A1V2LQ12</accession>
<dbReference type="InterPro" id="IPR017938">
    <property type="entry name" value="Riboflavin_synthase-like_b-brl"/>
</dbReference>
<dbReference type="InterPro" id="IPR039261">
    <property type="entry name" value="FNR_nucleotide-bd"/>
</dbReference>
<dbReference type="EMBL" id="MQVM01000006">
    <property type="protein sequence ID" value="ONH75580.1"/>
    <property type="molecule type" value="Genomic_DNA"/>
</dbReference>
<dbReference type="VEuPathDB" id="FungiDB:C5L36_0C04330"/>
<dbReference type="InterPro" id="IPR023173">
    <property type="entry name" value="NADPH_Cyt_P450_Rdtase_alpha"/>
</dbReference>
<gene>
    <name evidence="12" type="ORF">BOH78_1821</name>
</gene>
<dbReference type="Gene3D" id="1.20.990.10">
    <property type="entry name" value="NADPH-cytochrome p450 Reductase, Chain A, domain 3"/>
    <property type="match status" value="1"/>
</dbReference>
<evidence type="ECO:0000256" key="2">
    <source>
        <dbReference type="ARBA" id="ARBA00001974"/>
    </source>
</evidence>
<evidence type="ECO:0000259" key="10">
    <source>
        <dbReference type="PROSITE" id="PS50902"/>
    </source>
</evidence>
<dbReference type="PROSITE" id="PS51384">
    <property type="entry name" value="FAD_FR"/>
    <property type="match status" value="1"/>
</dbReference>
<keyword evidence="4" id="KW-0288">FMN</keyword>
<dbReference type="PANTHER" id="PTHR19384:SF17">
    <property type="entry name" value="NADPH--CYTOCHROME P450 REDUCTASE"/>
    <property type="match status" value="1"/>
</dbReference>
<dbReference type="PRINTS" id="PR00371">
    <property type="entry name" value="FPNCR"/>
</dbReference>
<dbReference type="Gene3D" id="3.40.50.80">
    <property type="entry name" value="Nucleotide-binding domain of ferredoxin-NADP reductase (FNR) module"/>
    <property type="match status" value="1"/>
</dbReference>
<dbReference type="InterPro" id="IPR029039">
    <property type="entry name" value="Flavoprotein-like_sf"/>
</dbReference>
<comment type="cofactor">
    <cofactor evidence="1">
        <name>FMN</name>
        <dbReference type="ChEBI" id="CHEBI:58210"/>
    </cofactor>
</comment>
<evidence type="ECO:0000313" key="13">
    <source>
        <dbReference type="Proteomes" id="UP000189274"/>
    </source>
</evidence>
<evidence type="ECO:0000256" key="4">
    <source>
        <dbReference type="ARBA" id="ARBA00022643"/>
    </source>
</evidence>
<dbReference type="Pfam" id="PF00667">
    <property type="entry name" value="FAD_binding_1"/>
    <property type="match status" value="1"/>
</dbReference>
<dbReference type="PANTHER" id="PTHR19384">
    <property type="entry name" value="NITRIC OXIDE SYNTHASE-RELATED"/>
    <property type="match status" value="1"/>
</dbReference>
<dbReference type="PRINTS" id="PR00369">
    <property type="entry name" value="FLAVODOXIN"/>
</dbReference>
<dbReference type="PROSITE" id="PS50902">
    <property type="entry name" value="FLAVODOXIN_LIKE"/>
    <property type="match status" value="1"/>
</dbReference>
<organism evidence="12 13">
    <name type="scientific">Pichia kudriavzevii</name>
    <name type="common">Yeast</name>
    <name type="synonym">Issatchenkia orientalis</name>
    <dbReference type="NCBI Taxonomy" id="4909"/>
    <lineage>
        <taxon>Eukaryota</taxon>
        <taxon>Fungi</taxon>
        <taxon>Dikarya</taxon>
        <taxon>Ascomycota</taxon>
        <taxon>Saccharomycotina</taxon>
        <taxon>Pichiomycetes</taxon>
        <taxon>Pichiales</taxon>
        <taxon>Pichiaceae</taxon>
        <taxon>Pichia</taxon>
    </lineage>
</organism>
<feature type="domain" description="Flavodoxin-like" evidence="10">
    <location>
        <begin position="368"/>
        <end position="503"/>
    </location>
</feature>
<name>A0A1V2LQ12_PICKU</name>
<dbReference type="InterPro" id="IPR017927">
    <property type="entry name" value="FAD-bd_FR_type"/>
</dbReference>
<keyword evidence="3" id="KW-0285">Flavoprotein</keyword>
<dbReference type="AlphaFoldDB" id="A0A1V2LQ12"/>
<sequence>MTVRINNEQVNREIDTIRGIYRKQTFWKYHIVKISPHEFYMTTNPDSRHLYIRHAPSYFVKLEIPQDDSKQSQVDKGFRLVFRQVGNETYKPIVIEKLNKKDGGGWNVQCQYNEHVNGLKVDNIEGRNLKEMIAKFSAVNDTNYGEDFTMIKGYQFGNGLHVCGLRERRKNLFSRGKIDGVKLAKANSVYFIDTVLFKSMKWYDPVIAVFRPCNRNMKNKIAKSMLGMNSMKAKKYKLNVDFGRMNLKKGDGHGGREEEEGDDDDDDGDDEDDDEDDDDYADDDEVDDEISGTGGDGGYENKDQKIYEARDGLIHRHPKDDSPNDYKVGWLTIYEKGRYFEKVAQGGNWQMVLGLTFAIGFEKMIDKYLKELEEVSGTSEDLSFRFSRKVSACKVVNTSQIQDLDDLKGFPIVVFFISSYGDGEPCDDGIRFIQMLKDEKKLHIKYSLFGCGNSLYDDYQGAAHQFKKLMDGLGGDLVGDVGYSDEAFNGVVDDFESWSFDYLNLLSDMGIKLNRSNGYREAYQITEVSEMPKQQSRPPYHEMNPFYARITNIVRNKDQYMHFEVELDSVHSRMKYQSGDHIGIYPVNDGEIVDELMAILGIVDCGSVRVMPVNRMESCKWNRVYSSIRELLMGHVEISGVLSRKFVKDLTDYFITSESTKRRLQELIRSRDVFRREVVERKLTIVRFFKEFDLSKNDYTSIPLSFILETFGHIKPRYYSITSSECVEKDRVGVMIKLVKDKPNNFVGQCSQTIMLAKSDTALGVFIRRSKFKLPYDLSRPLIFVGAGTGVAPFRGFLMEIVSAKYKLDQITRVVMYLGFRTASACHYLYADDFARYKELLGDRL</sequence>
<dbReference type="InterPro" id="IPR001709">
    <property type="entry name" value="Flavoprot_Pyr_Nucl_cyt_Rdtase"/>
</dbReference>
<evidence type="ECO:0000256" key="9">
    <source>
        <dbReference type="SAM" id="MobiDB-lite"/>
    </source>
</evidence>
<evidence type="ECO:0000256" key="1">
    <source>
        <dbReference type="ARBA" id="ARBA00001917"/>
    </source>
</evidence>
<evidence type="ECO:0000313" key="12">
    <source>
        <dbReference type="EMBL" id="ONH75580.1"/>
    </source>
</evidence>
<dbReference type="GO" id="GO:0003958">
    <property type="term" value="F:NADPH-hemoprotein reductase activity"/>
    <property type="evidence" value="ECO:0007669"/>
    <property type="project" value="UniProtKB-EC"/>
</dbReference>
<dbReference type="GO" id="GO:0005829">
    <property type="term" value="C:cytosol"/>
    <property type="evidence" value="ECO:0007669"/>
    <property type="project" value="TreeGrafter"/>
</dbReference>
<dbReference type="GO" id="GO:0010181">
    <property type="term" value="F:FMN binding"/>
    <property type="evidence" value="ECO:0007669"/>
    <property type="project" value="InterPro"/>
</dbReference>
<proteinExistence type="predicted"/>
<evidence type="ECO:0000256" key="3">
    <source>
        <dbReference type="ARBA" id="ARBA00022630"/>
    </source>
</evidence>
<dbReference type="SUPFAM" id="SSF63380">
    <property type="entry name" value="Riboflavin synthase domain-like"/>
    <property type="match status" value="1"/>
</dbReference>
<dbReference type="VEuPathDB" id="FungiDB:C5L36_0C04335"/>
<evidence type="ECO:0000256" key="8">
    <source>
        <dbReference type="ARBA" id="ARBA00023797"/>
    </source>
</evidence>
<dbReference type="Gene3D" id="2.40.30.10">
    <property type="entry name" value="Translation factors"/>
    <property type="match status" value="1"/>
</dbReference>
<evidence type="ECO:0000256" key="7">
    <source>
        <dbReference type="ARBA" id="ARBA00023002"/>
    </source>
</evidence>